<evidence type="ECO:0000313" key="3">
    <source>
        <dbReference type="Proteomes" id="UP000694050"/>
    </source>
</evidence>
<sequence length="104" mass="12150">MSSHGNCNVINDDENDKFHVDMEDHNGIFDDDSYDYSIHSDDTNDDAILEVRKLLDSVHYFTIELLEEGVPHEDILYKQQEHLKRLIDEDFNGKMYMNTIAEGL</sequence>
<name>A0A8J5TMH7_FUSOX</name>
<accession>A0A8J5TMH7</accession>
<dbReference type="Proteomes" id="UP000694050">
    <property type="component" value="Unassembled WGS sequence"/>
</dbReference>
<gene>
    <name evidence="2" type="ORF">Forpe1208_v017076</name>
    <name evidence="1" type="ORF">Forpe1208_v017163</name>
</gene>
<dbReference type="EMBL" id="JAELUQ010000018">
    <property type="protein sequence ID" value="KAG7402550.1"/>
    <property type="molecule type" value="Genomic_DNA"/>
</dbReference>
<organism evidence="1 3">
    <name type="scientific">Fusarium oxysporum f. sp. rapae</name>
    <dbReference type="NCBI Taxonomy" id="485398"/>
    <lineage>
        <taxon>Eukaryota</taxon>
        <taxon>Fungi</taxon>
        <taxon>Dikarya</taxon>
        <taxon>Ascomycota</taxon>
        <taxon>Pezizomycotina</taxon>
        <taxon>Sordariomycetes</taxon>
        <taxon>Hypocreomycetidae</taxon>
        <taxon>Hypocreales</taxon>
        <taxon>Nectriaceae</taxon>
        <taxon>Fusarium</taxon>
        <taxon>Fusarium oxysporum species complex</taxon>
    </lineage>
</organism>
<comment type="caution">
    <text evidence="1">The sequence shown here is derived from an EMBL/GenBank/DDBJ whole genome shotgun (WGS) entry which is preliminary data.</text>
</comment>
<dbReference type="AlphaFoldDB" id="A0A8J5TMH7"/>
<protein>
    <submittedName>
        <fullName evidence="1">Uncharacterized protein</fullName>
    </submittedName>
</protein>
<proteinExistence type="predicted"/>
<evidence type="ECO:0000313" key="1">
    <source>
        <dbReference type="EMBL" id="KAG7402545.1"/>
    </source>
</evidence>
<reference evidence="1" key="1">
    <citation type="submission" date="2021-04" db="EMBL/GenBank/DDBJ databases">
        <title>First draft genome resource for Brassicaceae pathogens Fusarium oxysporum f. sp. raphani and Fusarium oxysporum f. sp. rapae.</title>
        <authorList>
            <person name="Asai S."/>
        </authorList>
    </citation>
    <scope>NUCLEOTIDE SEQUENCE</scope>
    <source>
        <strain evidence="1">Tf1208</strain>
    </source>
</reference>
<dbReference type="EMBL" id="JAELUQ010000018">
    <property type="protein sequence ID" value="KAG7402545.1"/>
    <property type="molecule type" value="Genomic_DNA"/>
</dbReference>
<evidence type="ECO:0000313" key="2">
    <source>
        <dbReference type="EMBL" id="KAG7402550.1"/>
    </source>
</evidence>